<dbReference type="PANTHER" id="PTHR12893:SF0">
    <property type="entry name" value="GRASP65"/>
    <property type="match status" value="1"/>
</dbReference>
<dbReference type="RefSeq" id="XP_064852249.1">
    <property type="nucleotide sequence ID" value="XM_064996177.1"/>
</dbReference>
<protein>
    <submittedName>
        <fullName evidence="7">Grh1 protein</fullName>
    </submittedName>
</protein>
<dbReference type="GO" id="GO:0007030">
    <property type="term" value="P:Golgi organization"/>
    <property type="evidence" value="ECO:0007669"/>
    <property type="project" value="TreeGrafter"/>
</dbReference>
<keyword evidence="3" id="KW-0333">Golgi apparatus</keyword>
<dbReference type="Proteomes" id="UP001360560">
    <property type="component" value="Unassembled WGS sequence"/>
</dbReference>
<name>A0AAV5QLD1_9ASCO</name>
<proteinExistence type="predicted"/>
<evidence type="ECO:0000313" key="7">
    <source>
        <dbReference type="EMBL" id="GMM35249.1"/>
    </source>
</evidence>
<dbReference type="GO" id="GO:0000139">
    <property type="term" value="C:Golgi membrane"/>
    <property type="evidence" value="ECO:0007669"/>
    <property type="project" value="UniProtKB-SubCell"/>
</dbReference>
<dbReference type="EMBL" id="BTFZ01000006">
    <property type="protein sequence ID" value="GMM35249.1"/>
    <property type="molecule type" value="Genomic_DNA"/>
</dbReference>
<keyword evidence="4" id="KW-0472">Membrane</keyword>
<dbReference type="InterPro" id="IPR007583">
    <property type="entry name" value="GRASP55_65"/>
</dbReference>
<dbReference type="PANTHER" id="PTHR12893">
    <property type="entry name" value="GOLGI REASSEMBLY STACKING PROTEIN GRASP"/>
    <property type="match status" value="1"/>
</dbReference>
<keyword evidence="2" id="KW-0677">Repeat</keyword>
<dbReference type="InterPro" id="IPR036034">
    <property type="entry name" value="PDZ_sf"/>
</dbReference>
<organism evidence="7 8">
    <name type="scientific">Saccharomycopsis crataegensis</name>
    <dbReference type="NCBI Taxonomy" id="43959"/>
    <lineage>
        <taxon>Eukaryota</taxon>
        <taxon>Fungi</taxon>
        <taxon>Dikarya</taxon>
        <taxon>Ascomycota</taxon>
        <taxon>Saccharomycotina</taxon>
        <taxon>Saccharomycetes</taxon>
        <taxon>Saccharomycopsidaceae</taxon>
        <taxon>Saccharomycopsis</taxon>
    </lineage>
</organism>
<feature type="compositionally biased region" description="Polar residues" evidence="5">
    <location>
        <begin position="342"/>
        <end position="360"/>
    </location>
</feature>
<dbReference type="InterPro" id="IPR024958">
    <property type="entry name" value="GRASP_PDZ"/>
</dbReference>
<comment type="caution">
    <text evidence="7">The sequence shown here is derived from an EMBL/GenBank/DDBJ whole genome shotgun (WGS) entry which is preliminary data.</text>
</comment>
<sequence>MSKNVILSVSSIPPSIWKKRVAMFSFAKNIVKTLEQSAESIITSSSNLINTESDPYFQSAGTSYGFRVLHVDPHNPTSTSLGFEPWFDYIVGINGHELLSLAGDTTGVPDYNLFIQEIQNCINKPVSFNVWSAKGGILRQISLVSIGQYEDTDGKIFNSDGYLVNENHTVTNNKFKSLGISIQATPIITATYVYHVLEIQPNSPAEDCSLLPHSDYIIGATDGLFATGGEDLFARVINSMYNRNPNDCKIELIVYNHDFDIVRPVTICPRTNWGGNGILGCGVGYGYLHRLPQVVGKFEQSYVSNLEDRGSYLQAPGQTLFNLQSEGNNSSEFVAAGSSATGSLSNQMSLNDSSAPPISSSRRKKKYVHNTNTNDFSDYFKQETEKSEKLDVRIAASASGDLPPPPKKA</sequence>
<feature type="domain" description="PDZ GRASP-type" evidence="6">
    <location>
        <begin position="192"/>
        <end position="288"/>
    </location>
</feature>
<dbReference type="AlphaFoldDB" id="A0AAV5QLD1"/>
<evidence type="ECO:0000259" key="6">
    <source>
        <dbReference type="PROSITE" id="PS51865"/>
    </source>
</evidence>
<gene>
    <name evidence="7" type="ORF">DASC09_025740</name>
</gene>
<dbReference type="PROSITE" id="PS51865">
    <property type="entry name" value="PDZ_GRASP"/>
    <property type="match status" value="2"/>
</dbReference>
<comment type="subcellular location">
    <subcellularLocation>
        <location evidence="1">Golgi apparatus membrane</location>
    </subcellularLocation>
</comment>
<evidence type="ECO:0000256" key="4">
    <source>
        <dbReference type="ARBA" id="ARBA00023136"/>
    </source>
</evidence>
<evidence type="ECO:0000256" key="5">
    <source>
        <dbReference type="SAM" id="MobiDB-lite"/>
    </source>
</evidence>
<keyword evidence="8" id="KW-1185">Reference proteome</keyword>
<dbReference type="Pfam" id="PF04495">
    <property type="entry name" value="GRASP55_65"/>
    <property type="match status" value="1"/>
</dbReference>
<feature type="region of interest" description="Disordered" evidence="5">
    <location>
        <begin position="342"/>
        <end position="382"/>
    </location>
</feature>
<feature type="domain" description="PDZ GRASP-type" evidence="6">
    <location>
        <begin position="64"/>
        <end position="187"/>
    </location>
</feature>
<accession>A0AAV5QLD1</accession>
<dbReference type="Gene3D" id="2.30.42.10">
    <property type="match status" value="2"/>
</dbReference>
<dbReference type="GeneID" id="90073228"/>
<evidence type="ECO:0000256" key="3">
    <source>
        <dbReference type="ARBA" id="ARBA00023034"/>
    </source>
</evidence>
<evidence type="ECO:0000313" key="8">
    <source>
        <dbReference type="Proteomes" id="UP001360560"/>
    </source>
</evidence>
<evidence type="ECO:0000256" key="2">
    <source>
        <dbReference type="ARBA" id="ARBA00022737"/>
    </source>
</evidence>
<reference evidence="7 8" key="1">
    <citation type="journal article" date="2023" name="Elife">
        <title>Identification of key yeast species and microbe-microbe interactions impacting larval growth of Drosophila in the wild.</title>
        <authorList>
            <person name="Mure A."/>
            <person name="Sugiura Y."/>
            <person name="Maeda R."/>
            <person name="Honda K."/>
            <person name="Sakurai N."/>
            <person name="Takahashi Y."/>
            <person name="Watada M."/>
            <person name="Katoh T."/>
            <person name="Gotoh A."/>
            <person name="Gotoh Y."/>
            <person name="Taniguchi I."/>
            <person name="Nakamura K."/>
            <person name="Hayashi T."/>
            <person name="Katayama T."/>
            <person name="Uemura T."/>
            <person name="Hattori Y."/>
        </authorList>
    </citation>
    <scope>NUCLEOTIDE SEQUENCE [LARGE SCALE GENOMIC DNA]</scope>
    <source>
        <strain evidence="7 8">SC-9</strain>
    </source>
</reference>
<evidence type="ECO:0000256" key="1">
    <source>
        <dbReference type="ARBA" id="ARBA00004394"/>
    </source>
</evidence>